<organism evidence="3 4">
    <name type="scientific">Aplysia californica</name>
    <name type="common">California sea hare</name>
    <dbReference type="NCBI Taxonomy" id="6500"/>
    <lineage>
        <taxon>Eukaryota</taxon>
        <taxon>Metazoa</taxon>
        <taxon>Spiralia</taxon>
        <taxon>Lophotrochozoa</taxon>
        <taxon>Mollusca</taxon>
        <taxon>Gastropoda</taxon>
        <taxon>Heterobranchia</taxon>
        <taxon>Euthyneura</taxon>
        <taxon>Tectipleura</taxon>
        <taxon>Aplysiida</taxon>
        <taxon>Aplysioidea</taxon>
        <taxon>Aplysiidae</taxon>
        <taxon>Aplysia</taxon>
    </lineage>
</organism>
<name>A0ABM0JMU5_APLCA</name>
<feature type="transmembrane region" description="Helical" evidence="2">
    <location>
        <begin position="44"/>
        <end position="66"/>
    </location>
</feature>
<keyword evidence="2" id="KW-0472">Membrane</keyword>
<dbReference type="RefSeq" id="XP_005097384.1">
    <property type="nucleotide sequence ID" value="XM_005097327.1"/>
</dbReference>
<proteinExistence type="predicted"/>
<keyword evidence="2" id="KW-1133">Transmembrane helix</keyword>
<evidence type="ECO:0000313" key="3">
    <source>
        <dbReference type="Proteomes" id="UP000694888"/>
    </source>
</evidence>
<feature type="region of interest" description="Disordered" evidence="1">
    <location>
        <begin position="155"/>
        <end position="216"/>
    </location>
</feature>
<dbReference type="RefSeq" id="XP_005097383.1">
    <property type="nucleotide sequence ID" value="XM_005097326.1"/>
</dbReference>
<dbReference type="Proteomes" id="UP000694888">
    <property type="component" value="Unplaced"/>
</dbReference>
<accession>A0ABM0JMU5</accession>
<evidence type="ECO:0000256" key="1">
    <source>
        <dbReference type="SAM" id="MobiDB-lite"/>
    </source>
</evidence>
<sequence length="265" mass="29555">MARREKFAMFINATTNATQQDGTGQGLDPFLEPDGTEGDVDSKTMIICGAVGVLVMVIVMCVLLCYRELSRRREEFEFMDELARKDFIKKNVQSKLEQLKRCEDSRSFLEQMELKVPYVTFGGVTKISPVPSFDSLVHRTGSHLHLPHHHNYQPLTSAEELEEDSNRNNSKNKYRRNSDTTAGINILTGNNGGGGSGSGDGRANQRRLFHGNGHRPHVIGGSGRSWLGLVRGFFRRQSSSSEESESGGEECDNGIWIEAITEMEK</sequence>
<evidence type="ECO:0000256" key="2">
    <source>
        <dbReference type="SAM" id="Phobius"/>
    </source>
</evidence>
<keyword evidence="2" id="KW-0812">Transmembrane</keyword>
<dbReference type="RefSeq" id="XP_035825416.1">
    <property type="nucleotide sequence ID" value="XM_035969523.1"/>
</dbReference>
<evidence type="ECO:0000313" key="5">
    <source>
        <dbReference type="RefSeq" id="XP_005097384.1"/>
    </source>
</evidence>
<dbReference type="GeneID" id="101861581"/>
<feature type="compositionally biased region" description="Gly residues" evidence="1">
    <location>
        <begin position="190"/>
        <end position="200"/>
    </location>
</feature>
<evidence type="ECO:0000313" key="4">
    <source>
        <dbReference type="RefSeq" id="XP_005097383.1"/>
    </source>
</evidence>
<evidence type="ECO:0000313" key="6">
    <source>
        <dbReference type="RefSeq" id="XP_035825416.1"/>
    </source>
</evidence>
<protein>
    <submittedName>
        <fullName evidence="4 5">Uncharacterized protein LOC101861581</fullName>
    </submittedName>
</protein>
<gene>
    <name evidence="4 5 6" type="primary">LOC101861581</name>
</gene>
<feature type="compositionally biased region" description="Basic residues" evidence="1">
    <location>
        <begin position="204"/>
        <end position="216"/>
    </location>
</feature>
<keyword evidence="3" id="KW-1185">Reference proteome</keyword>
<reference evidence="4 5" key="1">
    <citation type="submission" date="2025-05" db="UniProtKB">
        <authorList>
            <consortium name="RefSeq"/>
        </authorList>
    </citation>
    <scope>IDENTIFICATION</scope>
</reference>